<protein>
    <recommendedName>
        <fullName evidence="6">ABC transmembrane type-2 domain-containing protein</fullName>
    </recommendedName>
</protein>
<dbReference type="GO" id="GO:0140359">
    <property type="term" value="F:ABC-type transporter activity"/>
    <property type="evidence" value="ECO:0007669"/>
    <property type="project" value="InterPro"/>
</dbReference>
<feature type="transmembrane region" description="Helical" evidence="5">
    <location>
        <begin position="235"/>
        <end position="253"/>
    </location>
</feature>
<reference evidence="7 8" key="1">
    <citation type="submission" date="2016-08" db="EMBL/GenBank/DDBJ databases">
        <title>New Insights into Marine Group III Euryarchaeota, from dark to light.</title>
        <authorList>
            <person name="Haro-Moreno J.M."/>
            <person name="Rodriguez-Valera F."/>
            <person name="Lopez-Garcia P."/>
            <person name="Moreira D."/>
            <person name="Martin-Cuadrado A.B."/>
        </authorList>
    </citation>
    <scope>NUCLEOTIDE SEQUENCE [LARGE SCALE GENOMIC DNA]</scope>
    <source>
        <strain evidence="7">CG-Bathy1</strain>
    </source>
</reference>
<feature type="transmembrane region" description="Helical" evidence="5">
    <location>
        <begin position="142"/>
        <end position="162"/>
    </location>
</feature>
<feature type="domain" description="ABC transmembrane type-2" evidence="6">
    <location>
        <begin position="23"/>
        <end position="256"/>
    </location>
</feature>
<dbReference type="InterPro" id="IPR000412">
    <property type="entry name" value="ABC_2_transport"/>
</dbReference>
<dbReference type="GO" id="GO:0043190">
    <property type="term" value="C:ATP-binding cassette (ABC) transporter complex"/>
    <property type="evidence" value="ECO:0007669"/>
    <property type="project" value="InterPro"/>
</dbReference>
<gene>
    <name evidence="7" type="ORF">BEU04_03460</name>
</gene>
<name>A0A1J5TCL8_9ARCH</name>
<dbReference type="PANTHER" id="PTHR43229:SF2">
    <property type="entry name" value="NODULATION PROTEIN J"/>
    <property type="match status" value="1"/>
</dbReference>
<dbReference type="PANTHER" id="PTHR43229">
    <property type="entry name" value="NODULATION PROTEIN J"/>
    <property type="match status" value="1"/>
</dbReference>
<dbReference type="AlphaFoldDB" id="A0A1J5TCL8"/>
<comment type="caution">
    <text evidence="7">The sequence shown here is derived from an EMBL/GenBank/DDBJ whole genome shotgun (WGS) entry which is preliminary data.</text>
</comment>
<dbReference type="Pfam" id="PF01061">
    <property type="entry name" value="ABC2_membrane"/>
    <property type="match status" value="1"/>
</dbReference>
<dbReference type="InterPro" id="IPR051784">
    <property type="entry name" value="Nod_factor_ABC_transporter"/>
</dbReference>
<organism evidence="7 8">
    <name type="scientific">Marine Group III euryarchaeote CG-Bathy1</name>
    <dbReference type="NCBI Taxonomy" id="1889001"/>
    <lineage>
        <taxon>Archaea</taxon>
        <taxon>Methanobacteriati</taxon>
        <taxon>Thermoplasmatota</taxon>
        <taxon>Thermoplasmata</taxon>
        <taxon>Candidatus Thermoprofundales</taxon>
    </lineage>
</organism>
<comment type="subcellular location">
    <subcellularLocation>
        <location evidence="1">Membrane</location>
        <topology evidence="1">Multi-pass membrane protein</topology>
    </subcellularLocation>
</comment>
<proteinExistence type="predicted"/>
<keyword evidence="3 5" id="KW-1133">Transmembrane helix</keyword>
<evidence type="ECO:0000256" key="5">
    <source>
        <dbReference type="SAM" id="Phobius"/>
    </source>
</evidence>
<keyword evidence="2 5" id="KW-0812">Transmembrane</keyword>
<feature type="transmembrane region" description="Helical" evidence="5">
    <location>
        <begin position="22"/>
        <end position="41"/>
    </location>
</feature>
<feature type="transmembrane region" description="Helical" evidence="5">
    <location>
        <begin position="174"/>
        <end position="192"/>
    </location>
</feature>
<dbReference type="EMBL" id="MIYU01000021">
    <property type="protein sequence ID" value="OIR14045.1"/>
    <property type="molecule type" value="Genomic_DNA"/>
</dbReference>
<dbReference type="Proteomes" id="UP000183815">
    <property type="component" value="Unassembled WGS sequence"/>
</dbReference>
<feature type="transmembrane region" description="Helical" evidence="5">
    <location>
        <begin position="105"/>
        <end position="130"/>
    </location>
</feature>
<sequence>MNDLVGIYAIWLRELKVYFREYSRIIGSVLTPLLWLLIVGKGIGASIDNSESFGGVDYPSFIFPGILCMTVLFQSVFYGLYIVWDRKIDFLKEVLASPLNRSSIFIGKVLGGVTDSMIQVSIILFLGYFIFPDLVYTPKSLLLTYLFLFLLAVAMTSIGLIIGSRMESTEGFSLVTSLVVFPMYFLSGALFLKKNLPDTLYYAAVANPVSYAVDAIRFTLIPNEIFEEFGLFEDFIVLSSLCLVLIFIGTWFFKTMKL</sequence>
<feature type="transmembrane region" description="Helical" evidence="5">
    <location>
        <begin position="61"/>
        <end position="84"/>
    </location>
</feature>
<dbReference type="PROSITE" id="PS51012">
    <property type="entry name" value="ABC_TM2"/>
    <property type="match status" value="1"/>
</dbReference>
<evidence type="ECO:0000259" key="6">
    <source>
        <dbReference type="PROSITE" id="PS51012"/>
    </source>
</evidence>
<evidence type="ECO:0000256" key="1">
    <source>
        <dbReference type="ARBA" id="ARBA00004141"/>
    </source>
</evidence>
<dbReference type="InterPro" id="IPR047817">
    <property type="entry name" value="ABC2_TM_bact-type"/>
</dbReference>
<accession>A0A1J5TCL8</accession>
<keyword evidence="4 5" id="KW-0472">Membrane</keyword>
<evidence type="ECO:0000256" key="2">
    <source>
        <dbReference type="ARBA" id="ARBA00022692"/>
    </source>
</evidence>
<dbReference type="PRINTS" id="PR00164">
    <property type="entry name" value="ABC2TRNSPORT"/>
</dbReference>
<dbReference type="PIRSF" id="PIRSF006648">
    <property type="entry name" value="DrrB"/>
    <property type="match status" value="1"/>
</dbReference>
<dbReference type="InterPro" id="IPR013525">
    <property type="entry name" value="ABC2_TM"/>
</dbReference>
<evidence type="ECO:0000256" key="3">
    <source>
        <dbReference type="ARBA" id="ARBA00022989"/>
    </source>
</evidence>
<evidence type="ECO:0000256" key="4">
    <source>
        <dbReference type="ARBA" id="ARBA00023136"/>
    </source>
</evidence>
<evidence type="ECO:0000313" key="8">
    <source>
        <dbReference type="Proteomes" id="UP000183815"/>
    </source>
</evidence>
<evidence type="ECO:0000313" key="7">
    <source>
        <dbReference type="EMBL" id="OIR14045.1"/>
    </source>
</evidence>